<sequence>MTIRPLLPLAFLATFALASCEKDNGASPTQSALLETRWLLASVDNAPVAASSYSGTSRAYIEFVGLGKCTVGLGPCNNFSGRFSLGSGGQQLRIAPQIPTRATCPVQALETQYLDNLALTARYEISGSELRLYDASAAAPRLVFRRAGR</sequence>
<dbReference type="EMBL" id="BAABDI010000029">
    <property type="protein sequence ID" value="GAA3986333.1"/>
    <property type="molecule type" value="Genomic_DNA"/>
</dbReference>
<dbReference type="Pfam" id="PF03724">
    <property type="entry name" value="META"/>
    <property type="match status" value="1"/>
</dbReference>
<keyword evidence="4" id="KW-1185">Reference proteome</keyword>
<feature type="chain" id="PRO_5045275047" description="DUF306 domain-containing protein" evidence="1">
    <location>
        <begin position="19"/>
        <end position="149"/>
    </location>
</feature>
<evidence type="ECO:0000256" key="1">
    <source>
        <dbReference type="SAM" id="SignalP"/>
    </source>
</evidence>
<reference evidence="4" key="1">
    <citation type="journal article" date="2019" name="Int. J. Syst. Evol. Microbiol.">
        <title>The Global Catalogue of Microorganisms (GCM) 10K type strain sequencing project: providing services to taxonomists for standard genome sequencing and annotation.</title>
        <authorList>
            <consortium name="The Broad Institute Genomics Platform"/>
            <consortium name="The Broad Institute Genome Sequencing Center for Infectious Disease"/>
            <person name="Wu L."/>
            <person name="Ma J."/>
        </authorList>
    </citation>
    <scope>NUCLEOTIDE SEQUENCE [LARGE SCALE GENOMIC DNA]</scope>
    <source>
        <strain evidence="4">JCM 17217</strain>
    </source>
</reference>
<gene>
    <name evidence="3" type="ORF">GCM10022407_33900</name>
</gene>
<protein>
    <recommendedName>
        <fullName evidence="2">DUF306 domain-containing protein</fullName>
    </recommendedName>
</protein>
<proteinExistence type="predicted"/>
<dbReference type="PROSITE" id="PS51257">
    <property type="entry name" value="PROKAR_LIPOPROTEIN"/>
    <property type="match status" value="1"/>
</dbReference>
<feature type="domain" description="DUF306" evidence="2">
    <location>
        <begin position="32"/>
        <end position="137"/>
    </location>
</feature>
<dbReference type="InterPro" id="IPR005184">
    <property type="entry name" value="DUF306_Meta_HslJ"/>
</dbReference>
<keyword evidence="1" id="KW-0732">Signal</keyword>
<dbReference type="RefSeq" id="WP_345126232.1">
    <property type="nucleotide sequence ID" value="NZ_BAABDI010000029.1"/>
</dbReference>
<evidence type="ECO:0000259" key="2">
    <source>
        <dbReference type="Pfam" id="PF03724"/>
    </source>
</evidence>
<dbReference type="InterPro" id="IPR038670">
    <property type="entry name" value="HslJ-like_sf"/>
</dbReference>
<organism evidence="3 4">
    <name type="scientific">Hymenobacter antarcticus</name>
    <dbReference type="NCBI Taxonomy" id="486270"/>
    <lineage>
        <taxon>Bacteria</taxon>
        <taxon>Pseudomonadati</taxon>
        <taxon>Bacteroidota</taxon>
        <taxon>Cytophagia</taxon>
        <taxon>Cytophagales</taxon>
        <taxon>Hymenobacteraceae</taxon>
        <taxon>Hymenobacter</taxon>
    </lineage>
</organism>
<dbReference type="Gene3D" id="2.40.128.270">
    <property type="match status" value="1"/>
</dbReference>
<evidence type="ECO:0000313" key="3">
    <source>
        <dbReference type="EMBL" id="GAA3986333.1"/>
    </source>
</evidence>
<feature type="signal peptide" evidence="1">
    <location>
        <begin position="1"/>
        <end position="18"/>
    </location>
</feature>
<dbReference type="Proteomes" id="UP001501556">
    <property type="component" value="Unassembled WGS sequence"/>
</dbReference>
<comment type="caution">
    <text evidence="3">The sequence shown here is derived from an EMBL/GenBank/DDBJ whole genome shotgun (WGS) entry which is preliminary data.</text>
</comment>
<evidence type="ECO:0000313" key="4">
    <source>
        <dbReference type="Proteomes" id="UP001501556"/>
    </source>
</evidence>
<name>A0ABP7QQ49_9BACT</name>
<accession>A0ABP7QQ49</accession>